<evidence type="ECO:0000259" key="9">
    <source>
        <dbReference type="Pfam" id="PF11967"/>
    </source>
</evidence>
<evidence type="ECO:0000256" key="8">
    <source>
        <dbReference type="HAMAP-Rule" id="MF_00201"/>
    </source>
</evidence>
<organism evidence="10 11">
    <name type="scientific">Thiohalocapsa marina</name>
    <dbReference type="NCBI Taxonomy" id="424902"/>
    <lineage>
        <taxon>Bacteria</taxon>
        <taxon>Pseudomonadati</taxon>
        <taxon>Pseudomonadota</taxon>
        <taxon>Gammaproteobacteria</taxon>
        <taxon>Chromatiales</taxon>
        <taxon>Chromatiaceae</taxon>
        <taxon>Thiohalocapsa</taxon>
    </lineage>
</organism>
<dbReference type="Gene3D" id="2.40.50.140">
    <property type="entry name" value="Nucleic acid-binding proteins"/>
    <property type="match status" value="1"/>
</dbReference>
<dbReference type="OrthoDB" id="9804792at2"/>
<name>A0A5M8FR04_9GAMM</name>
<dbReference type="SUPFAM" id="SSF50249">
    <property type="entry name" value="Nucleic acid-binding proteins"/>
    <property type="match status" value="1"/>
</dbReference>
<dbReference type="InterPro" id="IPR037278">
    <property type="entry name" value="ARFGAP/RecO"/>
</dbReference>
<proteinExistence type="inferred from homology"/>
<dbReference type="HAMAP" id="MF_00201">
    <property type="entry name" value="RecO"/>
    <property type="match status" value="1"/>
</dbReference>
<dbReference type="InterPro" id="IPR042242">
    <property type="entry name" value="RecO_C"/>
</dbReference>
<gene>
    <name evidence="8 10" type="primary">recO</name>
    <name evidence="10" type="ORF">F2Q65_07025</name>
</gene>
<dbReference type="GO" id="GO:0043590">
    <property type="term" value="C:bacterial nucleoid"/>
    <property type="evidence" value="ECO:0007669"/>
    <property type="project" value="TreeGrafter"/>
</dbReference>
<evidence type="ECO:0000256" key="3">
    <source>
        <dbReference type="ARBA" id="ARBA00021310"/>
    </source>
</evidence>
<evidence type="ECO:0000313" key="11">
    <source>
        <dbReference type="Proteomes" id="UP000322981"/>
    </source>
</evidence>
<evidence type="ECO:0000313" key="10">
    <source>
        <dbReference type="EMBL" id="KAA6185751.1"/>
    </source>
</evidence>
<evidence type="ECO:0000256" key="5">
    <source>
        <dbReference type="ARBA" id="ARBA00023172"/>
    </source>
</evidence>
<dbReference type="InterPro" id="IPR003717">
    <property type="entry name" value="RecO"/>
</dbReference>
<dbReference type="Pfam" id="PF11967">
    <property type="entry name" value="RecO_N"/>
    <property type="match status" value="1"/>
</dbReference>
<reference evidence="10 11" key="1">
    <citation type="submission" date="2019-09" db="EMBL/GenBank/DDBJ databases">
        <title>Whole-genome sequence of the purple sulfur bacterium Thiohalocapsa marina DSM 19078.</title>
        <authorList>
            <person name="Kyndt J.A."/>
            <person name="Meyer T.E."/>
        </authorList>
    </citation>
    <scope>NUCLEOTIDE SEQUENCE [LARGE SCALE GENOMIC DNA]</scope>
    <source>
        <strain evidence="10 11">DSM 19078</strain>
    </source>
</reference>
<evidence type="ECO:0000256" key="7">
    <source>
        <dbReference type="ARBA" id="ARBA00033409"/>
    </source>
</evidence>
<keyword evidence="5 8" id="KW-0233">DNA recombination</keyword>
<dbReference type="InterPro" id="IPR012340">
    <property type="entry name" value="NA-bd_OB-fold"/>
</dbReference>
<comment type="function">
    <text evidence="1 8">Involved in DNA repair and RecF pathway recombination.</text>
</comment>
<dbReference type="PANTHER" id="PTHR33991:SF1">
    <property type="entry name" value="DNA REPAIR PROTEIN RECO"/>
    <property type="match status" value="1"/>
</dbReference>
<sequence length="243" mass="27074">MFPADRDRLQPGFVLHRRDYSDSSLLLEVFTGEHGRLPLLAKGAKRGRAPSAALLQPFTPLLLAWRGRGEVQTLVRVEPAGRPVALVGDALYCGFYVNELLTRLLGRQDPHERLFLFYQMVLQELAASRDLDTPLRRFELRLLAELGYAVELDRDAEQGLPVQPHLYYVYSHERGLLPALSPQGDGAVSGATLQCLSRGEALSGSQAREARRLLRALLAPYLGDRPLRSRALFAARPRRPAGT</sequence>
<keyword evidence="6 8" id="KW-0234">DNA repair</keyword>
<evidence type="ECO:0000256" key="6">
    <source>
        <dbReference type="ARBA" id="ARBA00023204"/>
    </source>
</evidence>
<dbReference type="EMBL" id="VWXX01000007">
    <property type="protein sequence ID" value="KAA6185751.1"/>
    <property type="molecule type" value="Genomic_DNA"/>
</dbReference>
<dbReference type="Pfam" id="PF02565">
    <property type="entry name" value="RecO_C"/>
    <property type="match status" value="1"/>
</dbReference>
<dbReference type="RefSeq" id="WP_150091828.1">
    <property type="nucleotide sequence ID" value="NZ_JBFUOH010000048.1"/>
</dbReference>
<comment type="similarity">
    <text evidence="2 8">Belongs to the RecO family.</text>
</comment>
<dbReference type="PANTHER" id="PTHR33991">
    <property type="entry name" value="DNA REPAIR PROTEIN RECO"/>
    <property type="match status" value="1"/>
</dbReference>
<keyword evidence="4 8" id="KW-0227">DNA damage</keyword>
<dbReference type="GO" id="GO:0006310">
    <property type="term" value="P:DNA recombination"/>
    <property type="evidence" value="ECO:0007669"/>
    <property type="project" value="UniProtKB-UniRule"/>
</dbReference>
<dbReference type="SUPFAM" id="SSF57863">
    <property type="entry name" value="ArfGap/RecO-like zinc finger"/>
    <property type="match status" value="1"/>
</dbReference>
<feature type="domain" description="DNA replication/recombination mediator RecO N-terminal" evidence="9">
    <location>
        <begin position="10"/>
        <end position="79"/>
    </location>
</feature>
<evidence type="ECO:0000256" key="1">
    <source>
        <dbReference type="ARBA" id="ARBA00003065"/>
    </source>
</evidence>
<dbReference type="GO" id="GO:0006302">
    <property type="term" value="P:double-strand break repair"/>
    <property type="evidence" value="ECO:0007669"/>
    <property type="project" value="TreeGrafter"/>
</dbReference>
<dbReference type="Gene3D" id="1.20.1440.120">
    <property type="entry name" value="Recombination protein O, C-terminal domain"/>
    <property type="match status" value="1"/>
</dbReference>
<dbReference type="AlphaFoldDB" id="A0A5M8FR04"/>
<evidence type="ECO:0000256" key="2">
    <source>
        <dbReference type="ARBA" id="ARBA00007452"/>
    </source>
</evidence>
<dbReference type="InterPro" id="IPR022572">
    <property type="entry name" value="DNA_rep/recomb_RecO_N"/>
</dbReference>
<keyword evidence="11" id="KW-1185">Reference proteome</keyword>
<protein>
    <recommendedName>
        <fullName evidence="3 8">DNA repair protein RecO</fullName>
    </recommendedName>
    <alternativeName>
        <fullName evidence="7 8">Recombination protein O</fullName>
    </alternativeName>
</protein>
<accession>A0A5M8FR04</accession>
<dbReference type="Proteomes" id="UP000322981">
    <property type="component" value="Unassembled WGS sequence"/>
</dbReference>
<comment type="caution">
    <text evidence="10">The sequence shown here is derived from an EMBL/GenBank/DDBJ whole genome shotgun (WGS) entry which is preliminary data.</text>
</comment>
<dbReference type="NCBIfam" id="TIGR00613">
    <property type="entry name" value="reco"/>
    <property type="match status" value="1"/>
</dbReference>
<evidence type="ECO:0000256" key="4">
    <source>
        <dbReference type="ARBA" id="ARBA00022763"/>
    </source>
</evidence>